<gene>
    <name evidence="9" type="ORF">BAMA_23955</name>
</gene>
<evidence type="ECO:0000256" key="4">
    <source>
        <dbReference type="ARBA" id="ARBA00022643"/>
    </source>
</evidence>
<dbReference type="OrthoDB" id="9804207at2"/>
<dbReference type="Proteomes" id="UP000027822">
    <property type="component" value="Unassembled WGS sequence"/>
</dbReference>
<keyword evidence="6" id="KW-0560">Oxidoreductase</keyword>
<comment type="caution">
    <text evidence="9">The sequence shown here is derived from an EMBL/GenBank/DDBJ whole genome shotgun (WGS) entry which is preliminary data.</text>
</comment>
<dbReference type="RefSeq" id="WP_034639304.1">
    <property type="nucleotide sequence ID" value="NZ_CBCSJC010000008.1"/>
</dbReference>
<evidence type="ECO:0000256" key="1">
    <source>
        <dbReference type="ARBA" id="ARBA00001917"/>
    </source>
</evidence>
<dbReference type="PANTHER" id="PTHR43821">
    <property type="entry name" value="NAD(P)H NITROREDUCTASE YDJA-RELATED"/>
    <property type="match status" value="1"/>
</dbReference>
<proteinExistence type="inferred from homology"/>
<evidence type="ECO:0000256" key="3">
    <source>
        <dbReference type="ARBA" id="ARBA00022630"/>
    </source>
</evidence>
<dbReference type="AlphaFoldDB" id="A0A073JXQ7"/>
<dbReference type="eggNOG" id="COG0778">
    <property type="taxonomic scope" value="Bacteria"/>
</dbReference>
<dbReference type="CDD" id="cd02135">
    <property type="entry name" value="YdjA-like"/>
    <property type="match status" value="1"/>
</dbReference>
<comment type="similarity">
    <text evidence="2">Belongs to the nitroreductase family.</text>
</comment>
<keyword evidence="3" id="KW-0285">Flavoprotein</keyword>
<dbReference type="InterPro" id="IPR029479">
    <property type="entry name" value="Nitroreductase"/>
</dbReference>
<dbReference type="GO" id="GO:0016491">
    <property type="term" value="F:oxidoreductase activity"/>
    <property type="evidence" value="ECO:0007669"/>
    <property type="project" value="UniProtKB-KW"/>
</dbReference>
<dbReference type="PANTHER" id="PTHR43821:SF1">
    <property type="entry name" value="NAD(P)H NITROREDUCTASE YDJA-RELATED"/>
    <property type="match status" value="1"/>
</dbReference>
<keyword evidence="7" id="KW-0520">NAD</keyword>
<evidence type="ECO:0000256" key="5">
    <source>
        <dbReference type="ARBA" id="ARBA00022857"/>
    </source>
</evidence>
<keyword evidence="5" id="KW-0521">NADP</keyword>
<dbReference type="Gene3D" id="3.40.109.10">
    <property type="entry name" value="NADH Oxidase"/>
    <property type="match status" value="1"/>
</dbReference>
<dbReference type="EMBL" id="JOTN01000009">
    <property type="protein sequence ID" value="KEK19071.1"/>
    <property type="molecule type" value="Genomic_DNA"/>
</dbReference>
<evidence type="ECO:0000256" key="6">
    <source>
        <dbReference type="ARBA" id="ARBA00023002"/>
    </source>
</evidence>
<evidence type="ECO:0000313" key="10">
    <source>
        <dbReference type="Proteomes" id="UP000027822"/>
    </source>
</evidence>
<evidence type="ECO:0000259" key="8">
    <source>
        <dbReference type="Pfam" id="PF00881"/>
    </source>
</evidence>
<protein>
    <submittedName>
        <fullName evidence="9">Nitroreductase</fullName>
    </submittedName>
</protein>
<keyword evidence="10" id="KW-1185">Reference proteome</keyword>
<dbReference type="InterPro" id="IPR000415">
    <property type="entry name" value="Nitroreductase-like"/>
</dbReference>
<evidence type="ECO:0000313" key="9">
    <source>
        <dbReference type="EMBL" id="KEK19071.1"/>
    </source>
</evidence>
<dbReference type="STRING" id="574376.BAMA_23955"/>
<name>A0A073JXQ7_9BACI</name>
<dbReference type="SUPFAM" id="SSF55469">
    <property type="entry name" value="FMN-dependent nitroreductase-like"/>
    <property type="match status" value="1"/>
</dbReference>
<evidence type="ECO:0000256" key="2">
    <source>
        <dbReference type="ARBA" id="ARBA00007118"/>
    </source>
</evidence>
<evidence type="ECO:0000256" key="7">
    <source>
        <dbReference type="ARBA" id="ARBA00023027"/>
    </source>
</evidence>
<sequence length="186" mass="21335">MTTYTSIANVIKERRSVRTFTNKEVEKELLIQLLNDATWAPNHQHREPWQCKLFIGEGQKTLVDAVLSSFSEEDRKKRGQTLSDRFMNAGAQIVVYMDEDPRQVQRDEDFAAVCAFIQNFQLLAWEQKLGTVWKSGGLIYNPVFMKNIGLTKGQRIAGILHVGYFDKTPEGKERTPITEKLEIIEG</sequence>
<keyword evidence="4" id="KW-0288">FMN</keyword>
<dbReference type="InterPro" id="IPR052530">
    <property type="entry name" value="NAD(P)H_nitroreductase"/>
</dbReference>
<dbReference type="InterPro" id="IPR026021">
    <property type="entry name" value="YdjA-like"/>
</dbReference>
<reference evidence="9 10" key="1">
    <citation type="submission" date="2014-06" db="EMBL/GenBank/DDBJ databases">
        <title>Draft genome sequence of Bacillus manliponensis JCM 15802 (MCCC 1A00708).</title>
        <authorList>
            <person name="Lai Q."/>
            <person name="Liu Y."/>
            <person name="Shao Z."/>
        </authorList>
    </citation>
    <scope>NUCLEOTIDE SEQUENCE [LARGE SCALE GENOMIC DNA]</scope>
    <source>
        <strain evidence="9 10">JCM 15802</strain>
    </source>
</reference>
<comment type="cofactor">
    <cofactor evidence="1">
        <name>FMN</name>
        <dbReference type="ChEBI" id="CHEBI:58210"/>
    </cofactor>
</comment>
<accession>A0A073JXQ7</accession>
<dbReference type="Pfam" id="PF00881">
    <property type="entry name" value="Nitroreductase"/>
    <property type="match status" value="1"/>
</dbReference>
<organism evidence="9 10">
    <name type="scientific">Bacillus manliponensis</name>
    <dbReference type="NCBI Taxonomy" id="574376"/>
    <lineage>
        <taxon>Bacteria</taxon>
        <taxon>Bacillati</taxon>
        <taxon>Bacillota</taxon>
        <taxon>Bacilli</taxon>
        <taxon>Bacillales</taxon>
        <taxon>Bacillaceae</taxon>
        <taxon>Bacillus</taxon>
        <taxon>Bacillus cereus group</taxon>
    </lineage>
</organism>
<feature type="domain" description="Nitroreductase" evidence="8">
    <location>
        <begin position="11"/>
        <end position="164"/>
    </location>
</feature>